<organism evidence="2 3">
    <name type="scientific">Aspergillus novofumigatus (strain IBT 16806)</name>
    <dbReference type="NCBI Taxonomy" id="1392255"/>
    <lineage>
        <taxon>Eukaryota</taxon>
        <taxon>Fungi</taxon>
        <taxon>Dikarya</taxon>
        <taxon>Ascomycota</taxon>
        <taxon>Pezizomycotina</taxon>
        <taxon>Eurotiomycetes</taxon>
        <taxon>Eurotiomycetidae</taxon>
        <taxon>Eurotiales</taxon>
        <taxon>Aspergillaceae</taxon>
        <taxon>Aspergillus</taxon>
        <taxon>Aspergillus subgen. Fumigati</taxon>
    </lineage>
</organism>
<evidence type="ECO:0000313" key="3">
    <source>
        <dbReference type="Proteomes" id="UP000234474"/>
    </source>
</evidence>
<keyword evidence="3" id="KW-1185">Reference proteome</keyword>
<protein>
    <submittedName>
        <fullName evidence="2">Uncharacterized protein</fullName>
    </submittedName>
</protein>
<dbReference type="VEuPathDB" id="FungiDB:P174DRAFT_61666"/>
<dbReference type="RefSeq" id="XP_024677614.1">
    <property type="nucleotide sequence ID" value="XM_024832406.1"/>
</dbReference>
<feature type="transmembrane region" description="Helical" evidence="1">
    <location>
        <begin position="19"/>
        <end position="39"/>
    </location>
</feature>
<keyword evidence="1" id="KW-0472">Membrane</keyword>
<accession>A0A2I1BUG7</accession>
<reference evidence="3" key="1">
    <citation type="journal article" date="2018" name="Proc. Natl. Acad. Sci. U.S.A.">
        <title>Linking secondary metabolites to gene clusters through genome sequencing of six diverse Aspergillus species.</title>
        <authorList>
            <person name="Kaerboelling I."/>
            <person name="Vesth T.C."/>
            <person name="Frisvad J.C."/>
            <person name="Nybo J.L."/>
            <person name="Theobald S."/>
            <person name="Kuo A."/>
            <person name="Bowyer P."/>
            <person name="Matsuda Y."/>
            <person name="Mondo S."/>
            <person name="Lyhne E.K."/>
            <person name="Kogle M.E."/>
            <person name="Clum A."/>
            <person name="Lipzen A."/>
            <person name="Salamov A."/>
            <person name="Ngan C.Y."/>
            <person name="Daum C."/>
            <person name="Chiniquy J."/>
            <person name="Barry K."/>
            <person name="LaButti K."/>
            <person name="Haridas S."/>
            <person name="Simmons B.A."/>
            <person name="Magnuson J.K."/>
            <person name="Mortensen U.H."/>
            <person name="Larsen T.O."/>
            <person name="Grigoriev I.V."/>
            <person name="Baker S.E."/>
            <person name="Andersen M.R."/>
        </authorList>
    </citation>
    <scope>NUCLEOTIDE SEQUENCE [LARGE SCALE GENOMIC DNA]</scope>
    <source>
        <strain evidence="3">IBT 16806</strain>
    </source>
</reference>
<dbReference type="EMBL" id="MSZS01000011">
    <property type="protein sequence ID" value="PKX89019.1"/>
    <property type="molecule type" value="Genomic_DNA"/>
</dbReference>
<dbReference type="Proteomes" id="UP000234474">
    <property type="component" value="Unassembled WGS sequence"/>
</dbReference>
<dbReference type="GeneID" id="36539743"/>
<keyword evidence="1" id="KW-0812">Transmembrane</keyword>
<comment type="caution">
    <text evidence="2">The sequence shown here is derived from an EMBL/GenBank/DDBJ whole genome shotgun (WGS) entry which is preliminary data.</text>
</comment>
<dbReference type="AlphaFoldDB" id="A0A2I1BUG7"/>
<proteinExistence type="predicted"/>
<keyword evidence="1" id="KW-1133">Transmembrane helix</keyword>
<name>A0A2I1BUG7_ASPN1</name>
<gene>
    <name evidence="2" type="ORF">P174DRAFT_61666</name>
</gene>
<evidence type="ECO:0000313" key="2">
    <source>
        <dbReference type="EMBL" id="PKX89019.1"/>
    </source>
</evidence>
<evidence type="ECO:0000256" key="1">
    <source>
        <dbReference type="SAM" id="Phobius"/>
    </source>
</evidence>
<sequence>MEPGIRCRFAKLNQVSPKYGVLSILITLGILLRYGICSIQKGLPRSLRRNCLSQPPGMGVQAQSSFFS</sequence>